<comment type="caution">
    <text evidence="1">The sequence shown here is derived from an EMBL/GenBank/DDBJ whole genome shotgun (WGS) entry which is preliminary data.</text>
</comment>
<evidence type="ECO:0000313" key="1">
    <source>
        <dbReference type="EMBL" id="KAF5256637.1"/>
    </source>
</evidence>
<protein>
    <submittedName>
        <fullName evidence="1">Uncharacterized protein</fullName>
    </submittedName>
</protein>
<accession>A0A8H5A315</accession>
<organism evidence="1 2">
    <name type="scientific">Fusarium oxysporum</name>
    <name type="common">Fusarium vascular wilt</name>
    <dbReference type="NCBI Taxonomy" id="5507"/>
    <lineage>
        <taxon>Eukaryota</taxon>
        <taxon>Fungi</taxon>
        <taxon>Dikarya</taxon>
        <taxon>Ascomycota</taxon>
        <taxon>Pezizomycotina</taxon>
        <taxon>Sordariomycetes</taxon>
        <taxon>Hypocreomycetidae</taxon>
        <taxon>Hypocreales</taxon>
        <taxon>Nectriaceae</taxon>
        <taxon>Fusarium</taxon>
        <taxon>Fusarium oxysporum species complex</taxon>
    </lineage>
</organism>
<proteinExistence type="predicted"/>
<reference evidence="1" key="1">
    <citation type="submission" date="2020-02" db="EMBL/GenBank/DDBJ databases">
        <title>Identification and distribution of gene clusters putatively required for synthesis of sphingolipid metabolism inhibitors in phylogenetically diverse species of the filamentous fungus Fusarium.</title>
        <authorList>
            <person name="Kim H.-S."/>
            <person name="Busman M."/>
            <person name="Brown D.W."/>
            <person name="Divon H."/>
            <person name="Uhlig S."/>
            <person name="Proctor R.H."/>
        </authorList>
    </citation>
    <scope>NUCLEOTIDE SEQUENCE [LARGE SCALE GENOMIC DNA]</scope>
    <source>
        <strain evidence="1">NRRL 39464</strain>
    </source>
</reference>
<dbReference type="Proteomes" id="UP000558688">
    <property type="component" value="Unassembled WGS sequence"/>
</dbReference>
<dbReference type="AlphaFoldDB" id="A0A8H5A315"/>
<dbReference type="EMBL" id="JAAFOW010002581">
    <property type="protein sequence ID" value="KAF5256637.1"/>
    <property type="molecule type" value="Genomic_DNA"/>
</dbReference>
<sequence length="409" mass="47480">MDEEIQDWAFSDSGLAYNTGKPGRTKFQIIRVKPPSNQSLSSKYACYWYSEFFVDNRDTVREKQAQIIKNNISQFIANTIENIDVPGGTQESMSGIPRAYNSFRYDDNINTSREGIRLASVVIDRPEPENGPSDMLPGRLAAALYKMTGLHSLSLDLEHFNDGQDEDFQKQMAFGQLVWPKLHSLRFHGSSGTGRTILRHCDPNVLHTLHLHTWTDSEIVEKARGIVNLRRLHLYYDRADLTEPATLACVSEKTWDEVRAILWVRIHNSVFMDYLILREANVDIQGHLDDDQDMVRLIKALRNMQTVVKYIRHLAFSLDHRRFSPRLIRFHLNGNQVHHELTRREVDLWYKKIIVDLMDVKRLVEVWVFAYDSLAFHGTRNSDKTVSVRRITLKQDPQKNSFPWGVLDD</sequence>
<name>A0A8H5A315_FUSOX</name>
<evidence type="ECO:0000313" key="2">
    <source>
        <dbReference type="Proteomes" id="UP000558688"/>
    </source>
</evidence>
<gene>
    <name evidence="1" type="ORF">FOXYS1_12876</name>
</gene>